<evidence type="ECO:0000313" key="2">
    <source>
        <dbReference type="Proteomes" id="UP000612899"/>
    </source>
</evidence>
<reference evidence="1" key="1">
    <citation type="submission" date="2021-01" db="EMBL/GenBank/DDBJ databases">
        <title>Whole genome shotgun sequence of Rhizocola hellebori NBRC 109834.</title>
        <authorList>
            <person name="Komaki H."/>
            <person name="Tamura T."/>
        </authorList>
    </citation>
    <scope>NUCLEOTIDE SEQUENCE</scope>
    <source>
        <strain evidence="1">NBRC 109834</strain>
    </source>
</reference>
<comment type="caution">
    <text evidence="1">The sequence shown here is derived from an EMBL/GenBank/DDBJ whole genome shotgun (WGS) entry which is preliminary data.</text>
</comment>
<protein>
    <submittedName>
        <fullName evidence="1">Uncharacterized protein</fullName>
    </submittedName>
</protein>
<dbReference type="Proteomes" id="UP000612899">
    <property type="component" value="Unassembled WGS sequence"/>
</dbReference>
<dbReference type="EMBL" id="BONY01000021">
    <property type="protein sequence ID" value="GIH05707.1"/>
    <property type="molecule type" value="Genomic_DNA"/>
</dbReference>
<dbReference type="AlphaFoldDB" id="A0A8J3Q9K3"/>
<evidence type="ECO:0000313" key="1">
    <source>
        <dbReference type="EMBL" id="GIH05707.1"/>
    </source>
</evidence>
<keyword evidence="2" id="KW-1185">Reference proteome</keyword>
<accession>A0A8J3Q9K3</accession>
<proteinExistence type="predicted"/>
<gene>
    <name evidence="1" type="ORF">Rhe02_37740</name>
</gene>
<organism evidence="1 2">
    <name type="scientific">Rhizocola hellebori</name>
    <dbReference type="NCBI Taxonomy" id="1392758"/>
    <lineage>
        <taxon>Bacteria</taxon>
        <taxon>Bacillati</taxon>
        <taxon>Actinomycetota</taxon>
        <taxon>Actinomycetes</taxon>
        <taxon>Micromonosporales</taxon>
        <taxon>Micromonosporaceae</taxon>
        <taxon>Rhizocola</taxon>
    </lineage>
</organism>
<sequence length="64" mass="6616">MVGSAAFAAVAIAGFKLALARMALKGTTPEDRPAILRSLPPVLRSVGSVGRLSLGSKADEQHEK</sequence>
<name>A0A8J3Q9K3_9ACTN</name>